<evidence type="ECO:0000256" key="1">
    <source>
        <dbReference type="ARBA" id="ARBA00004141"/>
    </source>
</evidence>
<gene>
    <name evidence="7" type="ORF">ATO67_19435</name>
</gene>
<dbReference type="EMBL" id="LNUW01000005">
    <property type="protein sequence ID" value="KXG87478.1"/>
    <property type="molecule type" value="Genomic_DNA"/>
</dbReference>
<dbReference type="STRING" id="2052828.ATO67_19435"/>
<evidence type="ECO:0000259" key="6">
    <source>
        <dbReference type="Pfam" id="PF01794"/>
    </source>
</evidence>
<evidence type="ECO:0000256" key="3">
    <source>
        <dbReference type="ARBA" id="ARBA00022989"/>
    </source>
</evidence>
<proteinExistence type="predicted"/>
<sequence>MRMARALLIWTGFVLALVLPLIFAATSEYLAWRDPVYIAAGFAGVVALTLLLAQPFLACGWLPGVHLPLSRRVHRAVGVFLVAAVVVHVAGLWITSPPDIIDALLLRSPTPFSVWGVVAMWALFAAALLSLMRRRFSPRSWRFSHTSIVSIVVLGSAVHAFLIEGTMNTTSKAVLCSLAMIATVAAVASPWLRARRRVPGKE</sequence>
<dbReference type="Proteomes" id="UP000070498">
    <property type="component" value="Unassembled WGS sequence"/>
</dbReference>
<dbReference type="OrthoDB" id="7917288at2"/>
<organism evidence="7 8">
    <name type="scientific">Agrobacterium bohemicum</name>
    <dbReference type="NCBI Taxonomy" id="2052828"/>
    <lineage>
        <taxon>Bacteria</taxon>
        <taxon>Pseudomonadati</taxon>
        <taxon>Pseudomonadota</taxon>
        <taxon>Alphaproteobacteria</taxon>
        <taxon>Hyphomicrobiales</taxon>
        <taxon>Rhizobiaceae</taxon>
        <taxon>Rhizobium/Agrobacterium group</taxon>
        <taxon>Agrobacterium</taxon>
    </lineage>
</organism>
<evidence type="ECO:0000256" key="5">
    <source>
        <dbReference type="SAM" id="Phobius"/>
    </source>
</evidence>
<evidence type="ECO:0000313" key="8">
    <source>
        <dbReference type="Proteomes" id="UP000070498"/>
    </source>
</evidence>
<keyword evidence="4 5" id="KW-0472">Membrane</keyword>
<feature type="transmembrane region" description="Helical" evidence="5">
    <location>
        <begin position="143"/>
        <end position="163"/>
    </location>
</feature>
<feature type="transmembrane region" description="Helical" evidence="5">
    <location>
        <begin position="114"/>
        <end position="131"/>
    </location>
</feature>
<dbReference type="AlphaFoldDB" id="A0A135P7Z5"/>
<evidence type="ECO:0000313" key="7">
    <source>
        <dbReference type="EMBL" id="KXG87478.1"/>
    </source>
</evidence>
<feature type="transmembrane region" description="Helical" evidence="5">
    <location>
        <begin position="40"/>
        <end position="64"/>
    </location>
</feature>
<reference evidence="7 8" key="1">
    <citation type="submission" date="2015-11" db="EMBL/GenBank/DDBJ databases">
        <title>Draft genome sequence of Agrobacterium sp. R89-1.</title>
        <authorList>
            <person name="Zahradnik J."/>
            <person name="Kyslikova E."/>
            <person name="Palyzova A."/>
            <person name="Kyslik P."/>
        </authorList>
    </citation>
    <scope>NUCLEOTIDE SEQUENCE [LARGE SCALE GENOMIC DNA]</scope>
    <source>
        <strain evidence="7 8">R89-1</strain>
    </source>
</reference>
<name>A0A135P7Z5_9HYPH</name>
<dbReference type="InterPro" id="IPR013130">
    <property type="entry name" value="Fe3_Rdtase_TM_dom"/>
</dbReference>
<keyword evidence="3 5" id="KW-1133">Transmembrane helix</keyword>
<comment type="caution">
    <text evidence="7">The sequence shown here is derived from an EMBL/GenBank/DDBJ whole genome shotgun (WGS) entry which is preliminary data.</text>
</comment>
<keyword evidence="2 5" id="KW-0812">Transmembrane</keyword>
<evidence type="ECO:0000256" key="4">
    <source>
        <dbReference type="ARBA" id="ARBA00023136"/>
    </source>
</evidence>
<keyword evidence="8" id="KW-1185">Reference proteome</keyword>
<feature type="domain" description="Ferric oxidoreductase" evidence="6">
    <location>
        <begin position="44"/>
        <end position="154"/>
    </location>
</feature>
<dbReference type="GO" id="GO:0016020">
    <property type="term" value="C:membrane"/>
    <property type="evidence" value="ECO:0007669"/>
    <property type="project" value="UniProtKB-SubCell"/>
</dbReference>
<accession>A0A135P7Z5</accession>
<feature type="transmembrane region" description="Helical" evidence="5">
    <location>
        <begin position="169"/>
        <end position="192"/>
    </location>
</feature>
<evidence type="ECO:0000256" key="2">
    <source>
        <dbReference type="ARBA" id="ARBA00022692"/>
    </source>
</evidence>
<comment type="subcellular location">
    <subcellularLocation>
        <location evidence="1">Membrane</location>
        <topology evidence="1">Multi-pass membrane protein</topology>
    </subcellularLocation>
</comment>
<protein>
    <submittedName>
        <fullName evidence="7">Ferric reductase</fullName>
    </submittedName>
</protein>
<feature type="transmembrane region" description="Helical" evidence="5">
    <location>
        <begin position="76"/>
        <end position="94"/>
    </location>
</feature>
<dbReference type="Pfam" id="PF01794">
    <property type="entry name" value="Ferric_reduct"/>
    <property type="match status" value="1"/>
</dbReference>